<dbReference type="SUPFAM" id="SSF46565">
    <property type="entry name" value="Chaperone J-domain"/>
    <property type="match status" value="1"/>
</dbReference>
<dbReference type="InterPro" id="IPR001623">
    <property type="entry name" value="DnaJ_domain"/>
</dbReference>
<dbReference type="GO" id="GO:0005737">
    <property type="term" value="C:cytoplasm"/>
    <property type="evidence" value="ECO:0007669"/>
    <property type="project" value="TreeGrafter"/>
</dbReference>
<protein>
    <submittedName>
        <fullName evidence="2">Chaperone protein DnaJ</fullName>
    </submittedName>
</protein>
<dbReference type="InterPro" id="IPR018253">
    <property type="entry name" value="DnaJ_domain_CS"/>
</dbReference>
<organism evidence="2 3">
    <name type="scientific">Thelohanellus kitauei</name>
    <name type="common">Myxosporean</name>
    <dbReference type="NCBI Taxonomy" id="669202"/>
    <lineage>
        <taxon>Eukaryota</taxon>
        <taxon>Metazoa</taxon>
        <taxon>Cnidaria</taxon>
        <taxon>Myxozoa</taxon>
        <taxon>Myxosporea</taxon>
        <taxon>Bivalvulida</taxon>
        <taxon>Platysporina</taxon>
        <taxon>Myxobolidae</taxon>
        <taxon>Thelohanellus</taxon>
    </lineage>
</organism>
<reference evidence="2 3" key="1">
    <citation type="journal article" date="2014" name="Genome Biol. Evol.">
        <title>The genome of the myxosporean Thelohanellus kitauei shows adaptations to nutrient acquisition within its fish host.</title>
        <authorList>
            <person name="Yang Y."/>
            <person name="Xiong J."/>
            <person name="Zhou Z."/>
            <person name="Huo F."/>
            <person name="Miao W."/>
            <person name="Ran C."/>
            <person name="Liu Y."/>
            <person name="Zhang J."/>
            <person name="Feng J."/>
            <person name="Wang M."/>
            <person name="Wang M."/>
            <person name="Wang L."/>
            <person name="Yao B."/>
        </authorList>
    </citation>
    <scope>NUCLEOTIDE SEQUENCE [LARGE SCALE GENOMIC DNA]</scope>
    <source>
        <strain evidence="2">Wuqing</strain>
    </source>
</reference>
<dbReference type="CDD" id="cd06257">
    <property type="entry name" value="DnaJ"/>
    <property type="match status" value="1"/>
</dbReference>
<proteinExistence type="predicted"/>
<dbReference type="Gene3D" id="1.10.287.110">
    <property type="entry name" value="DnaJ domain"/>
    <property type="match status" value="1"/>
</dbReference>
<dbReference type="PANTHER" id="PTHR44029:SF1">
    <property type="entry name" value="DNAJ HOMOLOG SUBFAMILY C MEMBER 21"/>
    <property type="match status" value="1"/>
</dbReference>
<dbReference type="Pfam" id="PF00226">
    <property type="entry name" value="DnaJ"/>
    <property type="match status" value="1"/>
</dbReference>
<dbReference type="OrthoDB" id="10250354at2759"/>
<evidence type="ECO:0000313" key="3">
    <source>
        <dbReference type="Proteomes" id="UP000031668"/>
    </source>
</evidence>
<name>A0A0C2N8Q6_THEKT</name>
<dbReference type="InterPro" id="IPR036869">
    <property type="entry name" value="J_dom_sf"/>
</dbReference>
<dbReference type="InterPro" id="IPR051964">
    <property type="entry name" value="Chaperone_stress_response"/>
</dbReference>
<accession>A0A0C2N8Q6</accession>
<dbReference type="AlphaFoldDB" id="A0A0C2N8Q6"/>
<gene>
    <name evidence="2" type="ORF">RF11_15209</name>
</gene>
<dbReference type="PROSITE" id="PS00636">
    <property type="entry name" value="DNAJ_1"/>
    <property type="match status" value="1"/>
</dbReference>
<evidence type="ECO:0000259" key="1">
    <source>
        <dbReference type="PROSITE" id="PS50076"/>
    </source>
</evidence>
<keyword evidence="3" id="KW-1185">Reference proteome</keyword>
<dbReference type="PANTHER" id="PTHR44029">
    <property type="entry name" value="DNAJ HOMOLOG SUBFAMILY C MEMBER 21"/>
    <property type="match status" value="1"/>
</dbReference>
<sequence>MNTEECYYTILGVTWTASVDEIKEAFRKLAIQHHPDKNPGQEEVCSQMFIRIRKAYEILSDDQEKRHYDKSRDSRSLSKEVIFMVDPLRYRTVKVFSGFDDTKTGMFLYVIKKFTN</sequence>
<dbReference type="Proteomes" id="UP000031668">
    <property type="component" value="Unassembled WGS sequence"/>
</dbReference>
<comment type="caution">
    <text evidence="2">The sequence shown here is derived from an EMBL/GenBank/DDBJ whole genome shotgun (WGS) entry which is preliminary data.</text>
</comment>
<dbReference type="EMBL" id="JWZT01001146">
    <property type="protein sequence ID" value="KII72700.1"/>
    <property type="molecule type" value="Genomic_DNA"/>
</dbReference>
<feature type="domain" description="J" evidence="1">
    <location>
        <begin position="6"/>
        <end position="72"/>
    </location>
</feature>
<evidence type="ECO:0000313" key="2">
    <source>
        <dbReference type="EMBL" id="KII72700.1"/>
    </source>
</evidence>
<dbReference type="PROSITE" id="PS50076">
    <property type="entry name" value="DNAJ_2"/>
    <property type="match status" value="1"/>
</dbReference>
<dbReference type="SMART" id="SM00271">
    <property type="entry name" value="DnaJ"/>
    <property type="match status" value="1"/>
</dbReference>
<dbReference type="PRINTS" id="PR00625">
    <property type="entry name" value="JDOMAIN"/>
</dbReference>